<dbReference type="EMBL" id="FOXB01000021">
    <property type="protein sequence ID" value="SFP47543.1"/>
    <property type="molecule type" value="Genomic_DNA"/>
</dbReference>
<dbReference type="GO" id="GO:0003755">
    <property type="term" value="F:peptidyl-prolyl cis-trans isomerase activity"/>
    <property type="evidence" value="ECO:0007669"/>
    <property type="project" value="InterPro"/>
</dbReference>
<reference evidence="11 12" key="1">
    <citation type="submission" date="2016-10" db="EMBL/GenBank/DDBJ databases">
        <authorList>
            <person name="de Groot N.N."/>
        </authorList>
    </citation>
    <scope>NUCLEOTIDE SEQUENCE [LARGE SCALE GENOMIC DNA]</scope>
    <source>
        <strain evidence="11 12">EP1-55-1</strain>
    </source>
</reference>
<dbReference type="PANTHER" id="PTHR47529:SF1">
    <property type="entry name" value="PERIPLASMIC CHAPERONE PPID"/>
    <property type="match status" value="1"/>
</dbReference>
<keyword evidence="8" id="KW-0175">Coiled coil</keyword>
<feature type="domain" description="PpiC" evidence="10">
    <location>
        <begin position="239"/>
        <end position="357"/>
    </location>
</feature>
<dbReference type="AlphaFoldDB" id="A0A1I5QMQ2"/>
<evidence type="ECO:0000256" key="5">
    <source>
        <dbReference type="ARBA" id="ARBA00023136"/>
    </source>
</evidence>
<keyword evidence="11" id="KW-0413">Isomerase</keyword>
<dbReference type="GO" id="GO:0005886">
    <property type="term" value="C:plasma membrane"/>
    <property type="evidence" value="ECO:0007669"/>
    <property type="project" value="UniProtKB-SubCell"/>
</dbReference>
<evidence type="ECO:0000256" key="1">
    <source>
        <dbReference type="ARBA" id="ARBA00004401"/>
    </source>
</evidence>
<dbReference type="STRING" id="223786.SAMN05216234_12115"/>
<name>A0A1I5QMQ2_9BACT</name>
<evidence type="ECO:0000256" key="6">
    <source>
        <dbReference type="ARBA" id="ARBA00023186"/>
    </source>
</evidence>
<evidence type="ECO:0000313" key="11">
    <source>
        <dbReference type="EMBL" id="SFP47543.1"/>
    </source>
</evidence>
<organism evidence="11 12">
    <name type="scientific">Hydrogenimonas thermophila</name>
    <dbReference type="NCBI Taxonomy" id="223786"/>
    <lineage>
        <taxon>Bacteria</taxon>
        <taxon>Pseudomonadati</taxon>
        <taxon>Campylobacterota</taxon>
        <taxon>Epsilonproteobacteria</taxon>
        <taxon>Campylobacterales</taxon>
        <taxon>Hydrogenimonadaceae</taxon>
        <taxon>Hydrogenimonas</taxon>
    </lineage>
</organism>
<evidence type="ECO:0000259" key="10">
    <source>
        <dbReference type="Pfam" id="PF13145"/>
    </source>
</evidence>
<dbReference type="Pfam" id="PF13145">
    <property type="entry name" value="Rotamase_2"/>
    <property type="match status" value="1"/>
</dbReference>
<dbReference type="RefSeq" id="WP_092912665.1">
    <property type="nucleotide sequence ID" value="NZ_FOXB01000021.1"/>
</dbReference>
<sequence>MISWMQKHRKYLVVTIWISTIAFVGAGFVGWGTYQYGNKSNSVAKVGDIPITVKEFQIAYNNTYQQYNQALGGKLDEATAKKLGLQKQVLQSLIYQALLKNFANEYGIVVSDEEVQNTILSIPAFQKDGKFDKATYTAILQSMRIKPKAFEENIKNDILIKKTISLLTPGVGELELEAFGAAVFMADKLKYKVFTAKDIKVNVNEEELKKYWEENKNRYMTPKRYKLALTWVKASNKLPDENSIENYYKEHRTDFTDKDGKIIPLEEARSSIIKKLQLKASKKSAQLTYIDMKKGKKSPEEERIVDSGDPVFSVEIWESIEGATLGTVLKPKVSDDKYIVIKVVEVILPQPKTFKEAYNEVKEDYISKKRLELLQKKAEEAVKNLKNAQVSDFVTRDSVDKLPPLTKDEASQFLQKLFLTNLSKGTILLDNKAVSYEVVEQKLLDLDKLNEKKSLIEDNIKKVKLSQIESNLITKLQQKYAIEIYLKETE</sequence>
<dbReference type="InterPro" id="IPR027304">
    <property type="entry name" value="Trigger_fact/SurA_dom_sf"/>
</dbReference>
<protein>
    <submittedName>
        <fullName evidence="11">Peptidyl-prolyl cis-trans isomerase D</fullName>
    </submittedName>
</protein>
<evidence type="ECO:0000256" key="7">
    <source>
        <dbReference type="ARBA" id="ARBA00038408"/>
    </source>
</evidence>
<evidence type="ECO:0000256" key="2">
    <source>
        <dbReference type="ARBA" id="ARBA00022475"/>
    </source>
</evidence>
<dbReference type="InterPro" id="IPR052029">
    <property type="entry name" value="PpiD_chaperone"/>
</dbReference>
<keyword evidence="4 9" id="KW-1133">Transmembrane helix</keyword>
<keyword evidence="2" id="KW-1003">Cell membrane</keyword>
<keyword evidence="12" id="KW-1185">Reference proteome</keyword>
<comment type="subcellular location">
    <subcellularLocation>
        <location evidence="1">Cell membrane</location>
        <topology evidence="1">Single-pass type II membrane protein</topology>
    </subcellularLocation>
</comment>
<dbReference type="Pfam" id="PF13624">
    <property type="entry name" value="SurA_N_3"/>
    <property type="match status" value="1"/>
</dbReference>
<feature type="coiled-coil region" evidence="8">
    <location>
        <begin position="439"/>
        <end position="466"/>
    </location>
</feature>
<keyword evidence="6" id="KW-0143">Chaperone</keyword>
<accession>A0A1I5QMQ2</accession>
<dbReference type="InterPro" id="IPR000297">
    <property type="entry name" value="PPIase_PpiC"/>
</dbReference>
<keyword evidence="3 9" id="KW-0812">Transmembrane</keyword>
<evidence type="ECO:0000313" key="12">
    <source>
        <dbReference type="Proteomes" id="UP000199227"/>
    </source>
</evidence>
<evidence type="ECO:0000256" key="8">
    <source>
        <dbReference type="SAM" id="Coils"/>
    </source>
</evidence>
<proteinExistence type="inferred from homology"/>
<dbReference type="OrthoDB" id="9788030at2"/>
<keyword evidence="5 9" id="KW-0472">Membrane</keyword>
<dbReference type="Proteomes" id="UP000199227">
    <property type="component" value="Unassembled WGS sequence"/>
</dbReference>
<feature type="transmembrane region" description="Helical" evidence="9">
    <location>
        <begin position="12"/>
        <end position="34"/>
    </location>
</feature>
<dbReference type="PANTHER" id="PTHR47529">
    <property type="entry name" value="PEPTIDYL-PROLYL CIS-TRANS ISOMERASE D"/>
    <property type="match status" value="1"/>
</dbReference>
<evidence type="ECO:0000256" key="9">
    <source>
        <dbReference type="SAM" id="Phobius"/>
    </source>
</evidence>
<gene>
    <name evidence="11" type="ORF">SAMN05216234_12115</name>
</gene>
<evidence type="ECO:0000256" key="4">
    <source>
        <dbReference type="ARBA" id="ARBA00022989"/>
    </source>
</evidence>
<comment type="similarity">
    <text evidence="7">Belongs to the PpiD chaperone family.</text>
</comment>
<dbReference type="SUPFAM" id="SSF109998">
    <property type="entry name" value="Triger factor/SurA peptide-binding domain-like"/>
    <property type="match status" value="1"/>
</dbReference>
<dbReference type="Gene3D" id="1.10.4030.10">
    <property type="entry name" value="Porin chaperone SurA, peptide-binding domain"/>
    <property type="match status" value="1"/>
</dbReference>
<evidence type="ECO:0000256" key="3">
    <source>
        <dbReference type="ARBA" id="ARBA00022692"/>
    </source>
</evidence>